<dbReference type="HOGENOM" id="CLU_325668_0_0_0"/>
<keyword evidence="2" id="KW-1185">Reference proteome</keyword>
<dbReference type="STRING" id="264201.pc0358"/>
<evidence type="ECO:0000313" key="2">
    <source>
        <dbReference type="Proteomes" id="UP000000529"/>
    </source>
</evidence>
<protein>
    <submittedName>
        <fullName evidence="1">Uncharacterized protein</fullName>
    </submittedName>
</protein>
<name>Q6MEB7_PARUW</name>
<dbReference type="OrthoDB" id="19471at2"/>
<reference evidence="1 2" key="1">
    <citation type="journal article" date="2004" name="Science">
        <title>Illuminating the evolutionary history of chlamydiae.</title>
        <authorList>
            <person name="Horn M."/>
            <person name="Collingro A."/>
            <person name="Schmitz-Esser S."/>
            <person name="Beier C.L."/>
            <person name="Purkhold U."/>
            <person name="Fartmann B."/>
            <person name="Brandt P."/>
            <person name="Nyakatura G.J."/>
            <person name="Droege M."/>
            <person name="Frishman D."/>
            <person name="Rattei T."/>
            <person name="Mewes H."/>
            <person name="Wagner M."/>
        </authorList>
    </citation>
    <scope>NUCLEOTIDE SEQUENCE [LARGE SCALE GENOMIC DNA]</scope>
    <source>
        <strain evidence="1 2">UWE25</strain>
    </source>
</reference>
<organism evidence="1 2">
    <name type="scientific">Protochlamydia amoebophila (strain UWE25)</name>
    <dbReference type="NCBI Taxonomy" id="264201"/>
    <lineage>
        <taxon>Bacteria</taxon>
        <taxon>Pseudomonadati</taxon>
        <taxon>Chlamydiota</taxon>
        <taxon>Chlamydiia</taxon>
        <taxon>Parachlamydiales</taxon>
        <taxon>Parachlamydiaceae</taxon>
        <taxon>Candidatus Protochlamydia</taxon>
    </lineage>
</organism>
<dbReference type="Proteomes" id="UP000000529">
    <property type="component" value="Chromosome"/>
</dbReference>
<gene>
    <name evidence="1" type="ORF">PC_RS10245</name>
</gene>
<dbReference type="eggNOG" id="ENOG502Z99Z">
    <property type="taxonomic scope" value="Bacteria"/>
</dbReference>
<proteinExistence type="predicted"/>
<dbReference type="RefSeq" id="WP_011174908.1">
    <property type="nucleotide sequence ID" value="NC_005861.2"/>
</dbReference>
<accession>Q6MEB7</accession>
<evidence type="ECO:0000313" key="1">
    <source>
        <dbReference type="EMBL" id="CAF23082.1"/>
    </source>
</evidence>
<sequence>MTKSLESLPSTASAFPSSPCFSLCHISQAQTFPDIQALIDSFRSTEFLNLSFRHRFRMINKTLCDLINQAPTQSFLLSAILDFMERVNREKILSESLTMNTFEFWLNNFSELSDEENYAIRAKIVGKWIPRSDYQAFFPIGMDKSYNGTHFIAAHLSPDVDTMIASFWGWVDAFASRVTRGLHQWCLPGGPPDSPISSIVSEMFGEGLFNCLARTAQTITLTAIDLVSQKDFIKEAKETLTGYIDHETNEKAIILIDENGHYLGDWQSSDVETVRQIIILFKSCLRWFKNNLHTKLISLFAKTNLSVIDFPLFNSSVFDVKIKDCEPVQEFNEKQKNDLHDFFYKILHVKKGLSGTFDDLIQALNFLSVSELLYFQHSIKSLPKSSIFDEQGKLKEDCPKIFLKLEKIINQLDAAIQNVRNYVERLDIVLGVKHKVLGSSLLYVNLRSDIDEIRHKMQSHDFITVVIPEKDGSLFPVGVIRATDLRMNGLGTITLRDFCNLEEVKMASYLEVISVVDHHKSSLKTLSVPTALIGDTQSCNVLIAEQAFLINDRYSLGGMTAQAIDNRIQKLALSTGNSSQIRILQRLLQRRLVTYQTNQFFVHPQREFQEYLCYLHAILDDTDLLTKVSNRDLFCIAQLLNRLKSLSMGYETEIIHFDDIPLDKKFTKIAAQRILQQQDMYQFYKKIYDLRESSVQKNLQLCVEGCYSNIFLDAKEQNGCARVGQTKMFAFNFPFFLEHAQSIRSTWLNKSREINRDKPEIDLHLHMISTIASSEEVYRNQIGPYSHQDELWFWIPNTLQASDHLNSFLTGFQTVAKSFVENMSVEFLGPNAQNYQIIFSSHFPHIPQKIVNESQKGMSLAILRFKAGALNSRKSMVTPFLPRLT</sequence>
<dbReference type="AlphaFoldDB" id="Q6MEB7"/>
<dbReference type="EMBL" id="BX908798">
    <property type="protein sequence ID" value="CAF23082.1"/>
    <property type="molecule type" value="Genomic_DNA"/>
</dbReference>
<dbReference type="KEGG" id="pcu:PC_RS10245"/>